<dbReference type="EC" id="2.7.4.3" evidence="7"/>
<dbReference type="AlphaFoldDB" id="F7XN95"/>
<dbReference type="GO" id="GO:0004017">
    <property type="term" value="F:AMP kinase activity"/>
    <property type="evidence" value="ECO:0007669"/>
    <property type="project" value="UniProtKB-UniRule"/>
</dbReference>
<feature type="region of interest" description="LID" evidence="7">
    <location>
        <begin position="106"/>
        <end position="116"/>
    </location>
</feature>
<evidence type="ECO:0000313" key="8">
    <source>
        <dbReference type="EMBL" id="AEH60053.1"/>
    </source>
</evidence>
<keyword evidence="9" id="KW-1185">Reference proteome</keyword>
<dbReference type="Gene3D" id="3.40.50.300">
    <property type="entry name" value="P-loop containing nucleotide triphosphate hydrolases"/>
    <property type="match status" value="1"/>
</dbReference>
<protein>
    <recommendedName>
        <fullName evidence="7">Putative adenylate kinase</fullName>
        <shortName evidence="7">AK</shortName>
        <ecNumber evidence="7">2.7.4.3</ecNumber>
    </recommendedName>
    <alternativeName>
        <fullName evidence="7">ATP-AMP transphosphorylase</fullName>
    </alternativeName>
</protein>
<evidence type="ECO:0000256" key="6">
    <source>
        <dbReference type="ARBA" id="ARBA00022840"/>
    </source>
</evidence>
<dbReference type="GO" id="GO:0006364">
    <property type="term" value="P:rRNA processing"/>
    <property type="evidence" value="ECO:0007669"/>
    <property type="project" value="UniProtKB-KW"/>
</dbReference>
<dbReference type="RefSeq" id="WP_013897492.1">
    <property type="nucleotide sequence ID" value="NC_015676.1"/>
</dbReference>
<comment type="catalytic activity">
    <reaction evidence="7">
        <text>AMP + ATP = 2 ADP</text>
        <dbReference type="Rhea" id="RHEA:12973"/>
        <dbReference type="ChEBI" id="CHEBI:30616"/>
        <dbReference type="ChEBI" id="CHEBI:456215"/>
        <dbReference type="ChEBI" id="CHEBI:456216"/>
        <dbReference type="EC" id="2.7.4.3"/>
    </reaction>
</comment>
<evidence type="ECO:0000256" key="1">
    <source>
        <dbReference type="ARBA" id="ARBA00022517"/>
    </source>
</evidence>
<dbReference type="HAMAP" id="MF_00039">
    <property type="entry name" value="Adenylate_kinase_AK6"/>
    <property type="match status" value="1"/>
</dbReference>
<comment type="catalytic activity">
    <reaction evidence="7">
        <text>ATP + H2O = ADP + phosphate + H(+)</text>
        <dbReference type="Rhea" id="RHEA:13065"/>
        <dbReference type="ChEBI" id="CHEBI:15377"/>
        <dbReference type="ChEBI" id="CHEBI:15378"/>
        <dbReference type="ChEBI" id="CHEBI:30616"/>
        <dbReference type="ChEBI" id="CHEBI:43474"/>
        <dbReference type="ChEBI" id="CHEBI:456216"/>
    </reaction>
</comment>
<dbReference type="InterPro" id="IPR020618">
    <property type="entry name" value="Adenyl_kinase_AK6"/>
</dbReference>
<comment type="subunit">
    <text evidence="7">Interacts with uS11. Not a structural component of 40S pre-ribosomes, but transiently interacts with them by binding to uS11.</text>
</comment>
<feature type="binding site" evidence="7">
    <location>
        <position position="10"/>
    </location>
    <ligand>
        <name>ATP</name>
        <dbReference type="ChEBI" id="CHEBI:30616"/>
    </ligand>
</feature>
<organism evidence="8 9">
    <name type="scientific">Methanosalsum zhilinae (strain DSM 4017 / NBRC 107636 / OCM 62 / WeN5)</name>
    <name type="common">Methanohalophilus zhilinae</name>
    <dbReference type="NCBI Taxonomy" id="679901"/>
    <lineage>
        <taxon>Archaea</taxon>
        <taxon>Methanobacteriati</taxon>
        <taxon>Methanobacteriota</taxon>
        <taxon>Stenosarchaea group</taxon>
        <taxon>Methanomicrobia</taxon>
        <taxon>Methanosarcinales</taxon>
        <taxon>Methanosarcinaceae</taxon>
        <taxon>Methanosalsum</taxon>
    </lineage>
</organism>
<keyword evidence="2 7" id="KW-0698">rRNA processing</keyword>
<evidence type="ECO:0000256" key="2">
    <source>
        <dbReference type="ARBA" id="ARBA00022552"/>
    </source>
</evidence>
<feature type="binding site" evidence="7">
    <location>
        <position position="107"/>
    </location>
    <ligand>
        <name>ATP</name>
        <dbReference type="ChEBI" id="CHEBI:30616"/>
    </ligand>
</feature>
<dbReference type="GO" id="GO:0005524">
    <property type="term" value="F:ATP binding"/>
    <property type="evidence" value="ECO:0007669"/>
    <property type="project" value="UniProtKB-UniRule"/>
</dbReference>
<feature type="binding site" evidence="7">
    <location>
        <position position="13"/>
    </location>
    <ligand>
        <name>ATP</name>
        <dbReference type="ChEBI" id="CHEBI:30616"/>
    </ligand>
</feature>
<evidence type="ECO:0000313" key="9">
    <source>
        <dbReference type="Proteomes" id="UP000006622"/>
    </source>
</evidence>
<comment type="similarity">
    <text evidence="7">Belongs to the adenylate kinase family. AK6 subfamily.</text>
</comment>
<dbReference type="GO" id="GO:0016887">
    <property type="term" value="F:ATP hydrolysis activity"/>
    <property type="evidence" value="ECO:0007669"/>
    <property type="project" value="InterPro"/>
</dbReference>
<comment type="caution">
    <text evidence="7">Lacks conserved residue(s) required for the propagation of feature annotation.</text>
</comment>
<feature type="binding site" evidence="7">
    <location>
        <position position="14"/>
    </location>
    <ligand>
        <name>ATP</name>
        <dbReference type="ChEBI" id="CHEBI:30616"/>
    </ligand>
</feature>
<proteinExistence type="inferred from homology"/>
<dbReference type="HOGENOM" id="CLU_079096_0_1_2"/>
<keyword evidence="4 7" id="KW-0547">Nucleotide-binding</keyword>
<evidence type="ECO:0000256" key="3">
    <source>
        <dbReference type="ARBA" id="ARBA00022679"/>
    </source>
</evidence>
<feature type="binding site" evidence="7">
    <location>
        <position position="12"/>
    </location>
    <ligand>
        <name>ATP</name>
        <dbReference type="ChEBI" id="CHEBI:30616"/>
    </ligand>
</feature>
<name>F7XN95_METZD</name>
<accession>F7XN95</accession>
<dbReference type="STRING" id="679901.Mzhil_0173"/>
<feature type="binding site" evidence="7">
    <location>
        <position position="15"/>
    </location>
    <ligand>
        <name>ATP</name>
        <dbReference type="ChEBI" id="CHEBI:30616"/>
    </ligand>
</feature>
<dbReference type="Proteomes" id="UP000006622">
    <property type="component" value="Chromosome"/>
</dbReference>
<dbReference type="SUPFAM" id="SSF52540">
    <property type="entry name" value="P-loop containing nucleoside triphosphate hydrolases"/>
    <property type="match status" value="1"/>
</dbReference>
<dbReference type="KEGG" id="mzh:Mzhil_0173"/>
<reference evidence="8" key="1">
    <citation type="submission" date="2010-07" db="EMBL/GenBank/DDBJ databases">
        <title>The complete genome of Methanosalsum zhilinae DSM 4017.</title>
        <authorList>
            <consortium name="US DOE Joint Genome Institute (JGI-PGF)"/>
            <person name="Lucas S."/>
            <person name="Copeland A."/>
            <person name="Lapidus A."/>
            <person name="Glavina del Rio T."/>
            <person name="Dalin E."/>
            <person name="Tice H."/>
            <person name="Bruce D."/>
            <person name="Goodwin L."/>
            <person name="Pitluck S."/>
            <person name="Kyrpides N."/>
            <person name="Mavromatis K."/>
            <person name="Ovchinnikova G."/>
            <person name="Daligault H."/>
            <person name="Detter J.C."/>
            <person name="Han C."/>
            <person name="Tapia R."/>
            <person name="Larimer F."/>
            <person name="Land M."/>
            <person name="Hauser L."/>
            <person name="Markowitz V."/>
            <person name="Cheng J.-F."/>
            <person name="Hugenholtz P."/>
            <person name="Woyke T."/>
            <person name="Wu D."/>
            <person name="Spring S."/>
            <person name="Schueler E."/>
            <person name="Brambilla E."/>
            <person name="Klenk H.-P."/>
            <person name="Eisen J.A."/>
        </authorList>
    </citation>
    <scope>NUCLEOTIDE SEQUENCE</scope>
    <source>
        <strain evidence="8">DSM 4017</strain>
    </source>
</reference>
<comment type="function">
    <text evidence="7">Broad-specificity nucleoside monophosphate (NMP) kinase that catalyzes the reversible transfer of the terminal phosphate group between nucleoside triphosphates and monophosphates. Has also ATPase activity. Involved in the late maturation steps of the 30S ribosomal particles, specifically 16S rRNA maturation. While NMP activity is not required for ribosome maturation, ATPase activity is. Associates transiently with small ribosomal subunit protein uS11. ATP hydrolysis breaks the interaction with uS11. May temporarily remove uS11 from the ribosome to enable a conformational change of the ribosomal RNA that is needed for the final maturation step of the small ribosomal subunit.</text>
</comment>
<dbReference type="Pfam" id="PF13238">
    <property type="entry name" value="AAA_18"/>
    <property type="match status" value="1"/>
</dbReference>
<keyword evidence="6 7" id="KW-0067">ATP-binding</keyword>
<dbReference type="PANTHER" id="PTHR12595">
    <property type="entry name" value="POS9-ACTIVATING FACTOR FAP7-RELATED"/>
    <property type="match status" value="1"/>
</dbReference>
<sequence length="185" mass="20917">MLIGITGTPGTGKTTVSGILSTSFGYRIINLNDLIKEKELHCGVDTKRDCLIADIEHIHDSLIELIDENTKCGETVLVESHMSHYITDTVIVLRASPDILKKRLQTRNYSPEKIEENVEAEALDVILAESVQYCKSVFEVNTTYMRPEEIAEYINHIIKAIKNGKEDDLDGFRPGNIDWSEDFFK</sequence>
<keyword evidence="1 7" id="KW-0690">Ribosome biogenesis</keyword>
<dbReference type="GeneID" id="10821770"/>
<dbReference type="EMBL" id="CP002101">
    <property type="protein sequence ID" value="AEH60053.1"/>
    <property type="molecule type" value="Genomic_DNA"/>
</dbReference>
<gene>
    <name evidence="8" type="ordered locus">Mzhil_0173</name>
</gene>
<dbReference type="PANTHER" id="PTHR12595:SF0">
    <property type="entry name" value="ADENYLATE KINASE ISOENZYME 6"/>
    <property type="match status" value="1"/>
</dbReference>
<keyword evidence="5 7" id="KW-0418">Kinase</keyword>
<keyword evidence="3 7" id="KW-0808">Transferase</keyword>
<dbReference type="GO" id="GO:0042274">
    <property type="term" value="P:ribosomal small subunit biogenesis"/>
    <property type="evidence" value="ECO:0007669"/>
    <property type="project" value="UniProtKB-UniRule"/>
</dbReference>
<evidence type="ECO:0000256" key="5">
    <source>
        <dbReference type="ARBA" id="ARBA00022777"/>
    </source>
</evidence>
<evidence type="ECO:0000256" key="4">
    <source>
        <dbReference type="ARBA" id="ARBA00022741"/>
    </source>
</evidence>
<evidence type="ECO:0000256" key="7">
    <source>
        <dbReference type="HAMAP-Rule" id="MF_00039"/>
    </source>
</evidence>
<dbReference type="OrthoDB" id="8730at2157"/>
<dbReference type="InterPro" id="IPR027417">
    <property type="entry name" value="P-loop_NTPase"/>
</dbReference>